<proteinExistence type="predicted"/>
<organism evidence="1 2">
    <name type="scientific">Entomophthora muscae</name>
    <dbReference type="NCBI Taxonomy" id="34485"/>
    <lineage>
        <taxon>Eukaryota</taxon>
        <taxon>Fungi</taxon>
        <taxon>Fungi incertae sedis</taxon>
        <taxon>Zoopagomycota</taxon>
        <taxon>Entomophthoromycotina</taxon>
        <taxon>Entomophthoromycetes</taxon>
        <taxon>Entomophthorales</taxon>
        <taxon>Entomophthoraceae</taxon>
        <taxon>Entomophthora</taxon>
    </lineage>
</organism>
<dbReference type="EMBL" id="QTSX02005720">
    <property type="protein sequence ID" value="KAJ9058500.1"/>
    <property type="molecule type" value="Genomic_DNA"/>
</dbReference>
<reference evidence="1" key="1">
    <citation type="submission" date="2022-04" db="EMBL/GenBank/DDBJ databases">
        <title>Genome of the entomopathogenic fungus Entomophthora muscae.</title>
        <authorList>
            <person name="Elya C."/>
            <person name="Lovett B.R."/>
            <person name="Lee E."/>
            <person name="Macias A.M."/>
            <person name="Hajek A.E."/>
            <person name="De Bivort B.L."/>
            <person name="Kasson M.T."/>
            <person name="De Fine Licht H.H."/>
            <person name="Stajich J.E."/>
        </authorList>
    </citation>
    <scope>NUCLEOTIDE SEQUENCE</scope>
    <source>
        <strain evidence="1">Berkeley</strain>
    </source>
</reference>
<evidence type="ECO:0000313" key="1">
    <source>
        <dbReference type="EMBL" id="KAJ9058500.1"/>
    </source>
</evidence>
<comment type="caution">
    <text evidence="1">The sequence shown here is derived from an EMBL/GenBank/DDBJ whole genome shotgun (WGS) entry which is preliminary data.</text>
</comment>
<keyword evidence="2" id="KW-1185">Reference proteome</keyword>
<protein>
    <submittedName>
        <fullName evidence="1">Uncharacterized protein</fullName>
    </submittedName>
</protein>
<gene>
    <name evidence="1" type="ORF">DSO57_1011650</name>
</gene>
<name>A0ACC2S842_9FUNG</name>
<sequence>MGQCLSIPENPKFVKEKARPKKRQINKALIGKPRDFQHISHGGADGMIMTPGTSRSQLEALKNKMDDFAKILDDMGPDAPVFDDPADAKTSNEPLGESKPAAGEDNFITVLSAHQNSSSGTLDDILKFKDPAGSIFVPKTISSAGIREPCDETSPLACLESKSSQPRSLVGLFDKSGTSSEVISCQEDSQISKKSLHSLPLPTTGDSHSETNSFIDMPKANALDSSPALLETKNTLNRPSENSIQHISNADPLVDNSSRL</sequence>
<dbReference type="Proteomes" id="UP001165960">
    <property type="component" value="Unassembled WGS sequence"/>
</dbReference>
<accession>A0ACC2S842</accession>
<evidence type="ECO:0000313" key="2">
    <source>
        <dbReference type="Proteomes" id="UP001165960"/>
    </source>
</evidence>